<proteinExistence type="predicted"/>
<organism evidence="2 3">
    <name type="scientific">Phytophthora nicotianae P1976</name>
    <dbReference type="NCBI Taxonomy" id="1317066"/>
    <lineage>
        <taxon>Eukaryota</taxon>
        <taxon>Sar</taxon>
        <taxon>Stramenopiles</taxon>
        <taxon>Oomycota</taxon>
        <taxon>Peronosporomycetes</taxon>
        <taxon>Peronosporales</taxon>
        <taxon>Peronosporaceae</taxon>
        <taxon>Phytophthora</taxon>
    </lineage>
</organism>
<dbReference type="AlphaFoldDB" id="A0A081AVJ6"/>
<dbReference type="Proteomes" id="UP000028582">
    <property type="component" value="Unassembled WGS sequence"/>
</dbReference>
<protein>
    <submittedName>
        <fullName evidence="2">Uncharacterized protein</fullName>
    </submittedName>
</protein>
<accession>A0A081AVJ6</accession>
<comment type="caution">
    <text evidence="2">The sequence shown here is derived from an EMBL/GenBank/DDBJ whole genome shotgun (WGS) entry which is preliminary data.</text>
</comment>
<evidence type="ECO:0000313" key="2">
    <source>
        <dbReference type="EMBL" id="ETO82907.1"/>
    </source>
</evidence>
<gene>
    <name evidence="2" type="ORF">F444_03002</name>
</gene>
<reference evidence="2 3" key="1">
    <citation type="submission" date="2013-11" db="EMBL/GenBank/DDBJ databases">
        <title>The Genome Sequence of Phytophthora parasitica P1976.</title>
        <authorList>
            <consortium name="The Broad Institute Genomics Platform"/>
            <person name="Russ C."/>
            <person name="Tyler B."/>
            <person name="Panabieres F."/>
            <person name="Shan W."/>
            <person name="Tripathy S."/>
            <person name="Grunwald N."/>
            <person name="Machado M."/>
            <person name="Johnson C.S."/>
            <person name="Walker B."/>
            <person name="Young S."/>
            <person name="Zeng Q."/>
            <person name="Gargeya S."/>
            <person name="Fitzgerald M."/>
            <person name="Haas B."/>
            <person name="Abouelleil A."/>
            <person name="Allen A.W."/>
            <person name="Alvarado L."/>
            <person name="Arachchi H.M."/>
            <person name="Berlin A.M."/>
            <person name="Chapman S.B."/>
            <person name="Gainer-Dewar J."/>
            <person name="Goldberg J."/>
            <person name="Griggs A."/>
            <person name="Gujja S."/>
            <person name="Hansen M."/>
            <person name="Howarth C."/>
            <person name="Imamovic A."/>
            <person name="Ireland A."/>
            <person name="Larimer J."/>
            <person name="McCowan C."/>
            <person name="Murphy C."/>
            <person name="Pearson M."/>
            <person name="Poon T.W."/>
            <person name="Priest M."/>
            <person name="Roberts A."/>
            <person name="Saif S."/>
            <person name="Shea T."/>
            <person name="Sisk P."/>
            <person name="Sykes S."/>
            <person name="Wortman J."/>
            <person name="Nusbaum C."/>
            <person name="Birren B."/>
        </authorList>
    </citation>
    <scope>NUCLEOTIDE SEQUENCE [LARGE SCALE GENOMIC DNA]</scope>
    <source>
        <strain evidence="2 3">P1976</strain>
    </source>
</reference>
<evidence type="ECO:0000313" key="3">
    <source>
        <dbReference type="Proteomes" id="UP000028582"/>
    </source>
</evidence>
<dbReference type="EMBL" id="ANJA01000610">
    <property type="protein sequence ID" value="ETO82907.1"/>
    <property type="molecule type" value="Genomic_DNA"/>
</dbReference>
<name>A0A081AVJ6_PHYNI</name>
<sequence length="36" mass="3901">MVGSVYASGEQKKKTPEAATVKPGVCRRQAPNLLER</sequence>
<evidence type="ECO:0000256" key="1">
    <source>
        <dbReference type="SAM" id="MobiDB-lite"/>
    </source>
</evidence>
<feature type="region of interest" description="Disordered" evidence="1">
    <location>
        <begin position="1"/>
        <end position="36"/>
    </location>
</feature>